<name>A0A511MDH5_9NOCA</name>
<organism evidence="2 3">
    <name type="scientific">Nocardia ninae NBRC 108245</name>
    <dbReference type="NCBI Taxonomy" id="1210091"/>
    <lineage>
        <taxon>Bacteria</taxon>
        <taxon>Bacillati</taxon>
        <taxon>Actinomycetota</taxon>
        <taxon>Actinomycetes</taxon>
        <taxon>Mycobacteriales</taxon>
        <taxon>Nocardiaceae</taxon>
        <taxon>Nocardia</taxon>
    </lineage>
</organism>
<dbReference type="AlphaFoldDB" id="A0A511MDH5"/>
<keyword evidence="3" id="KW-1185">Reference proteome</keyword>
<feature type="region of interest" description="Disordered" evidence="1">
    <location>
        <begin position="129"/>
        <end position="161"/>
    </location>
</feature>
<reference evidence="2 3" key="1">
    <citation type="submission" date="2019-07" db="EMBL/GenBank/DDBJ databases">
        <title>Whole genome shotgun sequence of Nocardia ninae NBRC 108245.</title>
        <authorList>
            <person name="Hosoyama A."/>
            <person name="Uohara A."/>
            <person name="Ohji S."/>
            <person name="Ichikawa N."/>
        </authorList>
    </citation>
    <scope>NUCLEOTIDE SEQUENCE [LARGE SCALE GENOMIC DNA]</scope>
    <source>
        <strain evidence="2 3">NBRC 108245</strain>
    </source>
</reference>
<dbReference type="EMBL" id="BJXA01000018">
    <property type="protein sequence ID" value="GEM38700.1"/>
    <property type="molecule type" value="Genomic_DNA"/>
</dbReference>
<evidence type="ECO:0000313" key="2">
    <source>
        <dbReference type="EMBL" id="GEM38700.1"/>
    </source>
</evidence>
<accession>A0A511MDH5</accession>
<feature type="compositionally biased region" description="Low complexity" evidence="1">
    <location>
        <begin position="135"/>
        <end position="146"/>
    </location>
</feature>
<gene>
    <name evidence="2" type="ORF">NN4_32190</name>
</gene>
<evidence type="ECO:0000256" key="1">
    <source>
        <dbReference type="SAM" id="MobiDB-lite"/>
    </source>
</evidence>
<dbReference type="Proteomes" id="UP000321424">
    <property type="component" value="Unassembled WGS sequence"/>
</dbReference>
<protein>
    <submittedName>
        <fullName evidence="2">Uncharacterized protein</fullName>
    </submittedName>
</protein>
<sequence>MAEPGDERTLVVQQVLMGEQDAARRARRAGGVLNERDRLRAHFRLAPLCRLVIGDLIGGQPPHTGQLGNLRTQRRRIRDHPPRREHHLDLGVRDHPAQPPQRTVLPFRQRRGHGNHTRCEAAEERFGKLRASRVQQQRPLRKPLLQSGRDRPSAGTQARVRDLADDTVDVTAVQEPVHQIGRPLLDLGEQGVDESVVHELLPLTVEPEFGRSWSPDLRGVAHGAL</sequence>
<proteinExistence type="predicted"/>
<evidence type="ECO:0000313" key="3">
    <source>
        <dbReference type="Proteomes" id="UP000321424"/>
    </source>
</evidence>
<comment type="caution">
    <text evidence="2">The sequence shown here is derived from an EMBL/GenBank/DDBJ whole genome shotgun (WGS) entry which is preliminary data.</text>
</comment>